<dbReference type="Proteomes" id="UP001501842">
    <property type="component" value="Unassembled WGS sequence"/>
</dbReference>
<dbReference type="Pfam" id="PF08386">
    <property type="entry name" value="Abhydrolase_4"/>
    <property type="match status" value="1"/>
</dbReference>
<sequence length="502" mass="55468">MNPLLPALLLPLVLLGAAACQSRPAPALPEPARTIDTAALGRFYEQKPEWRPCKGHKGFQCADVEVPLDYRDPEARTLQIAVTRLKAAGPRLGSLLVNPGGPGESGVAFARSARDAFTPRVRERYDIVGFDPRGVGQSNGIRCLDDDQLDRYHATDSTPDTPAERRRLRTMSRRYAEECQDKSGWLLPHMGTQNVARDLDILRAVLGDRRLNYYGASYGTQLGQVYAGLFPGRIRRMVLDSVVDSAYWAGQVQEKQLIALDEEFNRFLDSCVRHGCALGSTLKEARSNVWKLLGRTDEQHLRSPDRRKVSDTDIHTAAVLLAMEPRLWSTGRQAFAEAARGEGRLFRRLADTARGRSPKGLYDSSIPAWMAVTCLETPEETRRKRATDGQIAWMAGRSPIFADVNNTIACSYWKPASLPQKAIEPRDTGPVLLLNNTRDPRTPMIWARSVAERFSGAFLLANEAEGHGVYGRGACVNRAVDDYLIGGTFPPSSGCSDSGPDY</sequence>
<evidence type="ECO:0000256" key="2">
    <source>
        <dbReference type="ARBA" id="ARBA00022729"/>
    </source>
</evidence>
<proteinExistence type="inferred from homology"/>
<evidence type="ECO:0000313" key="6">
    <source>
        <dbReference type="EMBL" id="GAA2727121.1"/>
    </source>
</evidence>
<evidence type="ECO:0000259" key="5">
    <source>
        <dbReference type="Pfam" id="PF08386"/>
    </source>
</evidence>
<keyword evidence="2 4" id="KW-0732">Signal</keyword>
<accession>A0ABP6GST1</accession>
<dbReference type="SUPFAM" id="SSF53474">
    <property type="entry name" value="alpha/beta-Hydrolases"/>
    <property type="match status" value="1"/>
</dbReference>
<evidence type="ECO:0000256" key="1">
    <source>
        <dbReference type="ARBA" id="ARBA00010088"/>
    </source>
</evidence>
<feature type="signal peptide" evidence="4">
    <location>
        <begin position="1"/>
        <end position="27"/>
    </location>
</feature>
<feature type="domain" description="Peptidase S33 tripeptidyl aminopeptidase-like C-terminal" evidence="5">
    <location>
        <begin position="405"/>
        <end position="491"/>
    </location>
</feature>
<comment type="caution">
    <text evidence="6">The sequence shown here is derived from an EMBL/GenBank/DDBJ whole genome shotgun (WGS) entry which is preliminary data.</text>
</comment>
<protein>
    <submittedName>
        <fullName evidence="6">Alpha/beta hydrolase</fullName>
    </submittedName>
</protein>
<dbReference type="EMBL" id="BAAATZ010000012">
    <property type="protein sequence ID" value="GAA2727121.1"/>
    <property type="molecule type" value="Genomic_DNA"/>
</dbReference>
<evidence type="ECO:0000313" key="7">
    <source>
        <dbReference type="Proteomes" id="UP001501842"/>
    </source>
</evidence>
<dbReference type="Gene3D" id="3.40.50.1820">
    <property type="entry name" value="alpha/beta hydrolase"/>
    <property type="match status" value="1"/>
</dbReference>
<name>A0ABP6GST1_9ACTN</name>
<keyword evidence="7" id="KW-1185">Reference proteome</keyword>
<dbReference type="PANTHER" id="PTHR43248:SF29">
    <property type="entry name" value="TRIPEPTIDYL AMINOPEPTIDASE"/>
    <property type="match status" value="1"/>
</dbReference>
<organism evidence="6 7">
    <name type="scientific">Actinocorallia aurantiaca</name>
    <dbReference type="NCBI Taxonomy" id="46204"/>
    <lineage>
        <taxon>Bacteria</taxon>
        <taxon>Bacillati</taxon>
        <taxon>Actinomycetota</taxon>
        <taxon>Actinomycetes</taxon>
        <taxon>Streptosporangiales</taxon>
        <taxon>Thermomonosporaceae</taxon>
        <taxon>Actinocorallia</taxon>
    </lineage>
</organism>
<evidence type="ECO:0000256" key="3">
    <source>
        <dbReference type="ARBA" id="ARBA00022801"/>
    </source>
</evidence>
<gene>
    <name evidence="6" type="ORF">GCM10010439_32220</name>
</gene>
<keyword evidence="3 6" id="KW-0378">Hydrolase</keyword>
<reference evidence="7" key="1">
    <citation type="journal article" date="2019" name="Int. J. Syst. Evol. Microbiol.">
        <title>The Global Catalogue of Microorganisms (GCM) 10K type strain sequencing project: providing services to taxonomists for standard genome sequencing and annotation.</title>
        <authorList>
            <consortium name="The Broad Institute Genomics Platform"/>
            <consortium name="The Broad Institute Genome Sequencing Center for Infectious Disease"/>
            <person name="Wu L."/>
            <person name="Ma J."/>
        </authorList>
    </citation>
    <scope>NUCLEOTIDE SEQUENCE [LARGE SCALE GENOMIC DNA]</scope>
    <source>
        <strain evidence="7">JCM 8201</strain>
    </source>
</reference>
<dbReference type="InterPro" id="IPR029058">
    <property type="entry name" value="AB_hydrolase_fold"/>
</dbReference>
<comment type="similarity">
    <text evidence="1">Belongs to the peptidase S33 family.</text>
</comment>
<dbReference type="InterPro" id="IPR051601">
    <property type="entry name" value="Serine_prot/Carboxylest_S33"/>
</dbReference>
<evidence type="ECO:0000256" key="4">
    <source>
        <dbReference type="SAM" id="SignalP"/>
    </source>
</evidence>
<dbReference type="PANTHER" id="PTHR43248">
    <property type="entry name" value="2-SUCCINYL-6-HYDROXY-2,4-CYCLOHEXADIENE-1-CARBOXYLATE SYNTHASE"/>
    <property type="match status" value="1"/>
</dbReference>
<dbReference type="GO" id="GO:0016787">
    <property type="term" value="F:hydrolase activity"/>
    <property type="evidence" value="ECO:0007669"/>
    <property type="project" value="UniProtKB-KW"/>
</dbReference>
<dbReference type="RefSeq" id="WP_344451201.1">
    <property type="nucleotide sequence ID" value="NZ_BAAATZ010000012.1"/>
</dbReference>
<dbReference type="InterPro" id="IPR013595">
    <property type="entry name" value="Pept_S33_TAP-like_C"/>
</dbReference>
<feature type="chain" id="PRO_5046099402" evidence="4">
    <location>
        <begin position="28"/>
        <end position="502"/>
    </location>
</feature>